<evidence type="ECO:0000256" key="7">
    <source>
        <dbReference type="ARBA" id="ARBA00023157"/>
    </source>
</evidence>
<dbReference type="PANTHER" id="PTHR45713:SF6">
    <property type="entry name" value="F5_8 TYPE C DOMAIN-CONTAINING PROTEIN"/>
    <property type="match status" value="1"/>
</dbReference>
<proteinExistence type="inferred from homology"/>
<dbReference type="EMBL" id="JAVHJS010000002">
    <property type="protein sequence ID" value="KAK2865726.1"/>
    <property type="molecule type" value="Genomic_DNA"/>
</dbReference>
<dbReference type="Pfam" id="PF22633">
    <property type="entry name" value="F5_F8_type_C_2"/>
    <property type="match status" value="2"/>
</dbReference>
<protein>
    <recommendedName>
        <fullName evidence="8">Fucolectin tachylectin-4 pentraxin-1 domain-containing protein</fullName>
    </recommendedName>
</protein>
<feature type="domain" description="Fucolectin tachylectin-4 pentraxin-1" evidence="8">
    <location>
        <begin position="260"/>
        <end position="398"/>
    </location>
</feature>
<accession>A0AA88NV41</accession>
<comment type="function">
    <text evidence="1">Acts as a defensive agent. Recognizes blood group fucosylated oligosaccharides including A, B, H and Lewis B-type antigens. Does not recognize Lewis A antigen and has low affinity for monovalent haptens.</text>
</comment>
<evidence type="ECO:0000313" key="10">
    <source>
        <dbReference type="Proteomes" id="UP001187315"/>
    </source>
</evidence>
<dbReference type="GO" id="GO:0001868">
    <property type="term" value="P:regulation of complement activation, lectin pathway"/>
    <property type="evidence" value="ECO:0007669"/>
    <property type="project" value="UniProtKB-ARBA"/>
</dbReference>
<evidence type="ECO:0000256" key="4">
    <source>
        <dbReference type="ARBA" id="ARBA00022723"/>
    </source>
</evidence>
<reference evidence="9" key="1">
    <citation type="submission" date="2023-08" db="EMBL/GenBank/DDBJ databases">
        <title>Pelteobagrus vachellii genome.</title>
        <authorList>
            <person name="Liu H."/>
        </authorList>
    </citation>
    <scope>NUCLEOTIDE SEQUENCE</scope>
    <source>
        <strain evidence="9">PRFRI_2022a</strain>
        <tissue evidence="9">Muscle</tissue>
    </source>
</reference>
<comment type="subunit">
    <text evidence="3">Homotrimer.</text>
</comment>
<gene>
    <name evidence="9" type="ORF">Q7C36_001782</name>
</gene>
<dbReference type="SUPFAM" id="SSF49785">
    <property type="entry name" value="Galactose-binding domain-like"/>
    <property type="match status" value="2"/>
</dbReference>
<evidence type="ECO:0000256" key="6">
    <source>
        <dbReference type="ARBA" id="ARBA00022837"/>
    </source>
</evidence>
<dbReference type="Gene3D" id="2.60.120.260">
    <property type="entry name" value="Galactose-binding domain-like"/>
    <property type="match status" value="2"/>
</dbReference>
<dbReference type="PANTHER" id="PTHR45713">
    <property type="entry name" value="FTP DOMAIN-CONTAINING PROTEIN"/>
    <property type="match status" value="1"/>
</dbReference>
<dbReference type="GO" id="GO:0042806">
    <property type="term" value="F:fucose binding"/>
    <property type="evidence" value="ECO:0007669"/>
    <property type="project" value="UniProtKB-ARBA"/>
</dbReference>
<evidence type="ECO:0000259" key="8">
    <source>
        <dbReference type="SMART" id="SM00607"/>
    </source>
</evidence>
<dbReference type="InterPro" id="IPR051941">
    <property type="entry name" value="BG_Antigen-Binding_Lectin"/>
</dbReference>
<organism evidence="9 10">
    <name type="scientific">Tachysurus vachellii</name>
    <name type="common">Darkbarbel catfish</name>
    <name type="synonym">Pelteobagrus vachellii</name>
    <dbReference type="NCBI Taxonomy" id="175792"/>
    <lineage>
        <taxon>Eukaryota</taxon>
        <taxon>Metazoa</taxon>
        <taxon>Chordata</taxon>
        <taxon>Craniata</taxon>
        <taxon>Vertebrata</taxon>
        <taxon>Euteleostomi</taxon>
        <taxon>Actinopterygii</taxon>
        <taxon>Neopterygii</taxon>
        <taxon>Teleostei</taxon>
        <taxon>Ostariophysi</taxon>
        <taxon>Siluriformes</taxon>
        <taxon>Bagridae</taxon>
        <taxon>Tachysurus</taxon>
    </lineage>
</organism>
<keyword evidence="7" id="KW-1015">Disulfide bond</keyword>
<feature type="domain" description="Fucolectin tachylectin-4 pentraxin-1" evidence="8">
    <location>
        <begin position="32"/>
        <end position="176"/>
    </location>
</feature>
<dbReference type="Proteomes" id="UP001187315">
    <property type="component" value="Unassembled WGS sequence"/>
</dbReference>
<dbReference type="InterPro" id="IPR006585">
    <property type="entry name" value="FTP1"/>
</dbReference>
<name>A0AA88NV41_TACVA</name>
<dbReference type="AlphaFoldDB" id="A0AA88NV41"/>
<evidence type="ECO:0000256" key="2">
    <source>
        <dbReference type="ARBA" id="ARBA00010147"/>
    </source>
</evidence>
<keyword evidence="10" id="KW-1185">Reference proteome</keyword>
<keyword evidence="6" id="KW-0106">Calcium</keyword>
<evidence type="ECO:0000256" key="1">
    <source>
        <dbReference type="ARBA" id="ARBA00002219"/>
    </source>
</evidence>
<dbReference type="InterPro" id="IPR008979">
    <property type="entry name" value="Galactose-bd-like_sf"/>
</dbReference>
<evidence type="ECO:0000313" key="9">
    <source>
        <dbReference type="EMBL" id="KAK2865726.1"/>
    </source>
</evidence>
<sequence>MSSKKMENSQRPMLLFLGIYIFSMQWILAHQQVNVALGGIATQSSVYLDCTASLAIDGIKETNAFAHSCTHTNTESNPWWRLDLLAVYDISNVIITNRGDCCPERINGAEIHIGNSLINNGNNNPSCDVIASMPAGASVNYTCNMQGRYVNVFIPIAGQILTICEVEVYGVAVSVSKKAFLKLKFNSNEDLRNPTVRDTILQKIKSASVHSSVVKVFQQKSHNHKYLYHNKYKNIASTSQQHNISGIYIFSMQWILAHQQVNLALGGIATQSSTYAIYNAFYAIDGNKETNANVYPCTHTNFQPNPWWKVDLLVVYKISNVIITNRGDCCPTRINGAEIHIGSSLINNSNNNPSMPAGASVNYTCNMQGRYVNVFIPIAGQVLALCEVEVYGVAVPVTKKAFLRLKFKSSEDLSNPTMRDKVLQKVCVCENIHSVVSL</sequence>
<comment type="caution">
    <text evidence="9">The sequence shown here is derived from an EMBL/GenBank/DDBJ whole genome shotgun (WGS) entry which is preliminary data.</text>
</comment>
<dbReference type="SMART" id="SM00607">
    <property type="entry name" value="FTP"/>
    <property type="match status" value="2"/>
</dbReference>
<comment type="similarity">
    <text evidence="2">Belongs to the fucolectin family.</text>
</comment>
<evidence type="ECO:0000256" key="3">
    <source>
        <dbReference type="ARBA" id="ARBA00011233"/>
    </source>
</evidence>
<evidence type="ECO:0000256" key="5">
    <source>
        <dbReference type="ARBA" id="ARBA00022734"/>
    </source>
</evidence>
<dbReference type="GO" id="GO:0010185">
    <property type="term" value="P:regulation of cellular defense response"/>
    <property type="evidence" value="ECO:0007669"/>
    <property type="project" value="UniProtKB-ARBA"/>
</dbReference>
<dbReference type="GO" id="GO:0046872">
    <property type="term" value="F:metal ion binding"/>
    <property type="evidence" value="ECO:0007669"/>
    <property type="project" value="UniProtKB-KW"/>
</dbReference>
<keyword evidence="5" id="KW-0430">Lectin</keyword>
<keyword evidence="4" id="KW-0479">Metal-binding</keyword>